<dbReference type="PANTHER" id="PTHR18867:SF12">
    <property type="entry name" value="DNA REPAIR PROTEIN RAD50"/>
    <property type="match status" value="1"/>
</dbReference>
<name>A0A0B1S9I3_OESDE</name>
<feature type="region of interest" description="Disordered" evidence="2">
    <location>
        <begin position="347"/>
        <end position="375"/>
    </location>
</feature>
<feature type="coiled-coil region" evidence="1">
    <location>
        <begin position="125"/>
        <end position="232"/>
    </location>
</feature>
<dbReference type="GO" id="GO:0051880">
    <property type="term" value="F:G-quadruplex DNA binding"/>
    <property type="evidence" value="ECO:0007669"/>
    <property type="project" value="TreeGrafter"/>
</dbReference>
<dbReference type="GO" id="GO:0070192">
    <property type="term" value="P:chromosome organization involved in meiotic cell cycle"/>
    <property type="evidence" value="ECO:0007669"/>
    <property type="project" value="TreeGrafter"/>
</dbReference>
<protein>
    <submittedName>
        <fullName evidence="3">M protein repeat protein</fullName>
    </submittedName>
</protein>
<keyword evidence="1" id="KW-0175">Coiled coil</keyword>
<dbReference type="OrthoDB" id="18797at2759"/>
<accession>A0A0B1S9I3</accession>
<dbReference type="GO" id="GO:0043047">
    <property type="term" value="F:single-stranded telomeric DNA binding"/>
    <property type="evidence" value="ECO:0007669"/>
    <property type="project" value="TreeGrafter"/>
</dbReference>
<feature type="non-terminal residue" evidence="3">
    <location>
        <position position="1"/>
    </location>
</feature>
<feature type="compositionally biased region" description="Basic and acidic residues" evidence="2">
    <location>
        <begin position="347"/>
        <end position="364"/>
    </location>
</feature>
<organism evidence="3 4">
    <name type="scientific">Oesophagostomum dentatum</name>
    <name type="common">Nodular worm</name>
    <dbReference type="NCBI Taxonomy" id="61180"/>
    <lineage>
        <taxon>Eukaryota</taxon>
        <taxon>Metazoa</taxon>
        <taxon>Ecdysozoa</taxon>
        <taxon>Nematoda</taxon>
        <taxon>Chromadorea</taxon>
        <taxon>Rhabditida</taxon>
        <taxon>Rhabditina</taxon>
        <taxon>Rhabditomorpha</taxon>
        <taxon>Strongyloidea</taxon>
        <taxon>Strongylidae</taxon>
        <taxon>Oesophagostomum</taxon>
    </lineage>
</organism>
<sequence length="375" mass="43127">LLDMSLSMPDDIERLEKQVAETEEKERRLASAVVYVDQCKKIMEEKVRNVRKQISACRKEEASLTTKVEELRTTMEEALSTHKQLLEIKSDVSLMDSLFTSVQTLNSELTELQESLKRLPHTRSLADMKKDLNEKEDSVVALNTELEEIQLAVTERNKLTTEMQALKERRISLGELAAQSSHLHETLSRHREEYEKLTARRDEITKKELPQAKNALNEAKFARDTAERYAKEQEEIKTSAIRAICNHYSAYSTLKERLSKASKAAEEGQIDSLKLLISERDQSIIDLEKRKAGFELGVNDLESTHVKRRTLEDQLTRMLIESKIAGTEKELNDLVWSAEEKEALCQKRAEATRDRDRSSLEKARLNGQLEEVEKK</sequence>
<feature type="non-terminal residue" evidence="3">
    <location>
        <position position="375"/>
    </location>
</feature>
<reference evidence="3 4" key="1">
    <citation type="submission" date="2014-03" db="EMBL/GenBank/DDBJ databases">
        <title>Draft genome of the hookworm Oesophagostomum dentatum.</title>
        <authorList>
            <person name="Mitreva M."/>
        </authorList>
    </citation>
    <scope>NUCLEOTIDE SEQUENCE [LARGE SCALE GENOMIC DNA]</scope>
    <source>
        <strain evidence="3 4">OD-Hann</strain>
    </source>
</reference>
<proteinExistence type="predicted"/>
<dbReference type="GO" id="GO:0030870">
    <property type="term" value="C:Mre11 complex"/>
    <property type="evidence" value="ECO:0007669"/>
    <property type="project" value="TreeGrafter"/>
</dbReference>
<dbReference type="GO" id="GO:0003691">
    <property type="term" value="F:double-stranded telomeric DNA binding"/>
    <property type="evidence" value="ECO:0007669"/>
    <property type="project" value="TreeGrafter"/>
</dbReference>
<evidence type="ECO:0000313" key="3">
    <source>
        <dbReference type="EMBL" id="KHJ79895.1"/>
    </source>
</evidence>
<evidence type="ECO:0000313" key="4">
    <source>
        <dbReference type="Proteomes" id="UP000053660"/>
    </source>
</evidence>
<gene>
    <name evidence="3" type="ORF">OESDEN_20444</name>
</gene>
<feature type="coiled-coil region" evidence="1">
    <location>
        <begin position="12"/>
        <end position="88"/>
    </location>
</feature>
<dbReference type="GO" id="GO:0007004">
    <property type="term" value="P:telomere maintenance via telomerase"/>
    <property type="evidence" value="ECO:0007669"/>
    <property type="project" value="TreeGrafter"/>
</dbReference>
<dbReference type="GO" id="GO:0000722">
    <property type="term" value="P:telomere maintenance via recombination"/>
    <property type="evidence" value="ECO:0007669"/>
    <property type="project" value="TreeGrafter"/>
</dbReference>
<evidence type="ECO:0000256" key="2">
    <source>
        <dbReference type="SAM" id="MobiDB-lite"/>
    </source>
</evidence>
<evidence type="ECO:0000256" key="1">
    <source>
        <dbReference type="SAM" id="Coils"/>
    </source>
</evidence>
<keyword evidence="4" id="KW-1185">Reference proteome</keyword>
<dbReference type="GO" id="GO:0000794">
    <property type="term" value="C:condensed nuclear chromosome"/>
    <property type="evidence" value="ECO:0007669"/>
    <property type="project" value="TreeGrafter"/>
</dbReference>
<dbReference type="AlphaFoldDB" id="A0A0B1S9I3"/>
<dbReference type="GO" id="GO:0006302">
    <property type="term" value="P:double-strand break repair"/>
    <property type="evidence" value="ECO:0007669"/>
    <property type="project" value="TreeGrafter"/>
</dbReference>
<dbReference type="Proteomes" id="UP000053660">
    <property type="component" value="Unassembled WGS sequence"/>
</dbReference>
<dbReference type="PANTHER" id="PTHR18867">
    <property type="entry name" value="RAD50"/>
    <property type="match status" value="1"/>
</dbReference>
<dbReference type="EMBL" id="KN602740">
    <property type="protein sequence ID" value="KHJ79895.1"/>
    <property type="molecule type" value="Genomic_DNA"/>
</dbReference>